<dbReference type="InterPro" id="IPR011990">
    <property type="entry name" value="TPR-like_helical_dom_sf"/>
</dbReference>
<gene>
    <name evidence="1" type="ORF">QEH59_12215</name>
</gene>
<dbReference type="EMBL" id="JARXIC010000020">
    <property type="protein sequence ID" value="MDQ8195195.1"/>
    <property type="molecule type" value="Genomic_DNA"/>
</dbReference>
<protein>
    <recommendedName>
        <fullName evidence="3">Tetratricopeptide repeat protein</fullName>
    </recommendedName>
</protein>
<evidence type="ECO:0008006" key="3">
    <source>
        <dbReference type="Google" id="ProtNLM"/>
    </source>
</evidence>
<organism evidence="1 2">
    <name type="scientific">Thalassobacterium sedimentorum</name>
    <dbReference type="NCBI Taxonomy" id="3041258"/>
    <lineage>
        <taxon>Bacteria</taxon>
        <taxon>Pseudomonadati</taxon>
        <taxon>Verrucomicrobiota</taxon>
        <taxon>Opitutia</taxon>
        <taxon>Puniceicoccales</taxon>
        <taxon>Coraliomargaritaceae</taxon>
        <taxon>Thalassobacterium</taxon>
    </lineage>
</organism>
<comment type="caution">
    <text evidence="1">The sequence shown here is derived from an EMBL/GenBank/DDBJ whole genome shotgun (WGS) entry which is preliminary data.</text>
</comment>
<dbReference type="Gene3D" id="1.25.40.10">
    <property type="entry name" value="Tetratricopeptide repeat domain"/>
    <property type="match status" value="2"/>
</dbReference>
<dbReference type="RefSeq" id="WP_308985652.1">
    <property type="nucleotide sequence ID" value="NZ_JARXIC010000020.1"/>
</dbReference>
<reference evidence="1 2" key="1">
    <citation type="submission" date="2023-04" db="EMBL/GenBank/DDBJ databases">
        <title>A novel bacteria isolated from coastal sediment.</title>
        <authorList>
            <person name="Liu X.-J."/>
            <person name="Du Z.-J."/>
        </authorList>
    </citation>
    <scope>NUCLEOTIDE SEQUENCE [LARGE SCALE GENOMIC DNA]</scope>
    <source>
        <strain evidence="1 2">SDUM461004</strain>
    </source>
</reference>
<evidence type="ECO:0000313" key="2">
    <source>
        <dbReference type="Proteomes" id="UP001243717"/>
    </source>
</evidence>
<dbReference type="Proteomes" id="UP001243717">
    <property type="component" value="Unassembled WGS sequence"/>
</dbReference>
<accession>A0ABU1AK54</accession>
<proteinExistence type="predicted"/>
<keyword evidence="2" id="KW-1185">Reference proteome</keyword>
<sequence>MYFDWIFRYRLLALCILPFFGGAELWAQVPLTADRIAEVDSEQQIELEWRIDSAERALQAGLPAMAESIFRSLLSSTLELSPARKAVLQMGLAKALIGQGRYAAAREQLDAVPTALQAGAHSLYLAIAIYGDGGDGMDVGAFRAALQKVEKPALAPSDLPWLALLQGLRAELDAQPGKANEAFKRAAELAELPLLRSHFEGLVLRQKLLTAPADEALAAELRAKMTKLDGQAAAYPYVREYAVTLYRLGRIGEAVGAIERELENITAGYGAGEREQLRLLKGIILGADSESGRAALKQLIQNGKNREAMGIALQLLARAPEQEADLLDFLKVIISRTEPHPLLGQIYYLRSQIAMKDPSMMDIAESDAGILLEQFPGLSGIANVYRLLAYAALERQPPQYRAAADFLIQLRDQSEDSEDLVELNRLIGDCYFLNRDFANAVDFYSAARSRELGASRDGGLFLRLISAQLRVGAVEAALQLIDEADFSGRVSLLDRWRAEWNVAQALQVNGELDRALKRVRLLLKDSMTASIPPTALDIRLRWLEAYLSLEAQEMEGLEERVSHLLARLDSLPKEGTNALSDQDALLLRTEILLLQGDVRMRGGHVSAGMEVLTQLRDGYANTAAAQRSYLIEAAYHGLVGDFVDAQATLTNLAQIYPESPLAPQALFEAALYCERRGSEFYPQAVILHNDLAERYASDPLFYFARLKQGNLLRSMNDFAGAQILYENLINGFPAHDLRYLAELSRADCMLALAGNESSALADVVVILERLLDLPNLPLDFQAEAAHKWAFALVKRGSLEKAKEVLSLGVSRFLLDGQEAEDLGPAGRYWVARSMLQLGEIFEGEGLQVEARRVYRTLIAYDLPGRHIALSRADRLLDVK</sequence>
<name>A0ABU1AK54_9BACT</name>
<evidence type="ECO:0000313" key="1">
    <source>
        <dbReference type="EMBL" id="MDQ8195195.1"/>
    </source>
</evidence>